<dbReference type="eggNOG" id="arCOG01207">
    <property type="taxonomic scope" value="Archaea"/>
</dbReference>
<dbReference type="InterPro" id="IPR011991">
    <property type="entry name" value="ArsR-like_HTH"/>
</dbReference>
<reference evidence="2 3" key="1">
    <citation type="journal article" date="2014" name="PLoS Genet.">
        <title>Phylogenetically driven sequencing of extremely halophilic archaea reveals strategies for static and dynamic osmo-response.</title>
        <authorList>
            <person name="Becker E.A."/>
            <person name="Seitzer P.M."/>
            <person name="Tritt A."/>
            <person name="Larsen D."/>
            <person name="Krusor M."/>
            <person name="Yao A.I."/>
            <person name="Wu D."/>
            <person name="Madern D."/>
            <person name="Eisen J.A."/>
            <person name="Darling A.E."/>
            <person name="Facciotti M.T."/>
        </authorList>
    </citation>
    <scope>NUCLEOTIDE SEQUENCE [LARGE SCALE GENOMIC DNA]</scope>
    <source>
        <strain evidence="2 3">JCM 13552</strain>
    </source>
</reference>
<feature type="domain" description="HTH arsR-type" evidence="1">
    <location>
        <begin position="16"/>
        <end position="96"/>
    </location>
</feature>
<evidence type="ECO:0000313" key="3">
    <source>
        <dbReference type="Proteomes" id="UP000011680"/>
    </source>
</evidence>
<dbReference type="EMBL" id="AOMF01000033">
    <property type="protein sequence ID" value="EMA56578.1"/>
    <property type="molecule type" value="Genomic_DNA"/>
</dbReference>
<gene>
    <name evidence="2" type="ORF">C451_01828</name>
</gene>
<evidence type="ECO:0000313" key="2">
    <source>
        <dbReference type="EMBL" id="EMA56578.1"/>
    </source>
</evidence>
<evidence type="ECO:0000259" key="1">
    <source>
        <dbReference type="SMART" id="SM00418"/>
    </source>
</evidence>
<accession>M0NGB1</accession>
<dbReference type="AlphaFoldDB" id="M0NGB1"/>
<dbReference type="RefSeq" id="WP_007736991.1">
    <property type="nucleotide sequence ID" value="NZ_AOMF01000033.1"/>
</dbReference>
<keyword evidence="3" id="KW-1185">Reference proteome</keyword>
<dbReference type="InterPro" id="IPR036388">
    <property type="entry name" value="WH-like_DNA-bd_sf"/>
</dbReference>
<name>M0NGB1_9EURY</name>
<dbReference type="SMART" id="SM00418">
    <property type="entry name" value="HTH_ARSR"/>
    <property type="match status" value="1"/>
</dbReference>
<dbReference type="InterPro" id="IPR036390">
    <property type="entry name" value="WH_DNA-bd_sf"/>
</dbReference>
<organism evidence="2 3">
    <name type="scientific">Halococcus thailandensis JCM 13552</name>
    <dbReference type="NCBI Taxonomy" id="1227457"/>
    <lineage>
        <taxon>Archaea</taxon>
        <taxon>Methanobacteriati</taxon>
        <taxon>Methanobacteriota</taxon>
        <taxon>Stenosarchaea group</taxon>
        <taxon>Halobacteria</taxon>
        <taxon>Halobacteriales</taxon>
        <taxon>Halococcaceae</taxon>
        <taxon>Halococcus</taxon>
    </lineage>
</organism>
<comment type="caution">
    <text evidence="2">The sequence shown here is derived from an EMBL/GenBank/DDBJ whole genome shotgun (WGS) entry which is preliminary data.</text>
</comment>
<dbReference type="PATRIC" id="fig|1227457.3.peg.320"/>
<proteinExistence type="predicted"/>
<dbReference type="SUPFAM" id="SSF46785">
    <property type="entry name" value="Winged helix' DNA-binding domain"/>
    <property type="match status" value="1"/>
</dbReference>
<dbReference type="GO" id="GO:0003700">
    <property type="term" value="F:DNA-binding transcription factor activity"/>
    <property type="evidence" value="ECO:0007669"/>
    <property type="project" value="InterPro"/>
</dbReference>
<dbReference type="OrthoDB" id="319083at2157"/>
<dbReference type="Proteomes" id="UP000011680">
    <property type="component" value="Unassembled WGS sequence"/>
</dbReference>
<protein>
    <recommendedName>
        <fullName evidence="1">HTH arsR-type domain-containing protein</fullName>
    </recommendedName>
</protein>
<dbReference type="Gene3D" id="1.10.10.10">
    <property type="entry name" value="Winged helix-like DNA-binding domain superfamily/Winged helix DNA-binding domain"/>
    <property type="match status" value="1"/>
</dbReference>
<dbReference type="CDD" id="cd00090">
    <property type="entry name" value="HTH_ARSR"/>
    <property type="match status" value="1"/>
</dbReference>
<dbReference type="InterPro" id="IPR001845">
    <property type="entry name" value="HTH_ArsR_DNA-bd_dom"/>
</dbReference>
<sequence>MSQTETANEAFADGTMFVDVLGDETKVRILEVLISEADRDLNTAAICEQAGIGTSSFYNHIEDLRRWELVTKTRTVGNSPMYEINRENKAAQKLAEFDWALVEFIGKKEEAGELDEDNRPVLA</sequence>